<dbReference type="GO" id="GO:0003937">
    <property type="term" value="F:IMP cyclohydrolase activity"/>
    <property type="evidence" value="ECO:0007669"/>
    <property type="project" value="UniProtKB-UniRule"/>
</dbReference>
<evidence type="ECO:0000256" key="1">
    <source>
        <dbReference type="ARBA" id="ARBA00004844"/>
    </source>
</evidence>
<keyword evidence="4 10" id="KW-0808">Transferase</keyword>
<dbReference type="Pfam" id="PF02142">
    <property type="entry name" value="MGS"/>
    <property type="match status" value="1"/>
</dbReference>
<evidence type="ECO:0000259" key="11">
    <source>
        <dbReference type="PROSITE" id="PS51855"/>
    </source>
</evidence>
<evidence type="ECO:0000256" key="10">
    <source>
        <dbReference type="HAMAP-Rule" id="MF_00139"/>
    </source>
</evidence>
<comment type="pathway">
    <text evidence="2 10">Purine metabolism; IMP biosynthesis via de novo pathway; 5-formamido-1-(5-phospho-D-ribosyl)imidazole-4-carboxamide from 5-amino-1-(5-phospho-D-ribosyl)imidazole-4-carboxamide (10-formyl THF route): step 1/1.</text>
</comment>
<dbReference type="HAMAP" id="MF_00139">
    <property type="entry name" value="PurH"/>
    <property type="match status" value="1"/>
</dbReference>
<accession>A0AA46DZT3</accession>
<evidence type="ECO:0000256" key="8">
    <source>
        <dbReference type="ARBA" id="ARBA00050488"/>
    </source>
</evidence>
<dbReference type="FunFam" id="3.40.140.20:FF:000001">
    <property type="entry name" value="Bifunctional purine biosynthesis protein PurH"/>
    <property type="match status" value="1"/>
</dbReference>
<dbReference type="NCBIfam" id="TIGR00355">
    <property type="entry name" value="purH"/>
    <property type="match status" value="1"/>
</dbReference>
<dbReference type="FunFam" id="3.40.140.20:FF:000002">
    <property type="entry name" value="Bifunctional purine biosynthesis protein PurH"/>
    <property type="match status" value="1"/>
</dbReference>
<dbReference type="GO" id="GO:0006189">
    <property type="term" value="P:'de novo' IMP biosynthetic process"/>
    <property type="evidence" value="ECO:0007669"/>
    <property type="project" value="UniProtKB-UniRule"/>
</dbReference>
<dbReference type="PROSITE" id="PS51855">
    <property type="entry name" value="MGS"/>
    <property type="match status" value="1"/>
</dbReference>
<evidence type="ECO:0000256" key="3">
    <source>
        <dbReference type="ARBA" id="ARBA00007667"/>
    </source>
</evidence>
<dbReference type="GO" id="GO:0004643">
    <property type="term" value="F:phosphoribosylaminoimidazolecarboxamide formyltransferase activity"/>
    <property type="evidence" value="ECO:0007669"/>
    <property type="project" value="UniProtKB-UniRule"/>
</dbReference>
<comment type="pathway">
    <text evidence="1 10">Purine metabolism; IMP biosynthesis via de novo pathway; IMP from 5-formamido-1-(5-phospho-D-ribosyl)imidazole-4-carboxamide: step 1/1.</text>
</comment>
<evidence type="ECO:0000313" key="12">
    <source>
        <dbReference type="EMBL" id="TDT71987.1"/>
    </source>
</evidence>
<dbReference type="Gene3D" id="3.40.50.1380">
    <property type="entry name" value="Methylglyoxal synthase-like domain"/>
    <property type="match status" value="1"/>
</dbReference>
<dbReference type="Gene3D" id="3.40.140.20">
    <property type="match status" value="2"/>
</dbReference>
<keyword evidence="13" id="KW-1185">Reference proteome</keyword>
<evidence type="ECO:0000256" key="4">
    <source>
        <dbReference type="ARBA" id="ARBA00022679"/>
    </source>
</evidence>
<dbReference type="InterPro" id="IPR011607">
    <property type="entry name" value="MGS-like_dom"/>
</dbReference>
<feature type="domain" description="MGS-like" evidence="11">
    <location>
        <begin position="1"/>
        <end position="143"/>
    </location>
</feature>
<dbReference type="InterPro" id="IPR002695">
    <property type="entry name" value="PurH-like"/>
</dbReference>
<evidence type="ECO:0000256" key="7">
    <source>
        <dbReference type="ARBA" id="ARBA00023268"/>
    </source>
</evidence>
<dbReference type="FunFam" id="3.40.50.1380:FF:000001">
    <property type="entry name" value="Bifunctional purine biosynthesis protein PurH"/>
    <property type="match status" value="1"/>
</dbReference>
<comment type="domain">
    <text evidence="10">The IMP cyclohydrolase activity resides in the N-terminal region.</text>
</comment>
<evidence type="ECO:0000313" key="13">
    <source>
        <dbReference type="Proteomes" id="UP000294678"/>
    </source>
</evidence>
<dbReference type="EMBL" id="SOBG01000002">
    <property type="protein sequence ID" value="TDT71987.1"/>
    <property type="molecule type" value="Genomic_DNA"/>
</dbReference>
<keyword evidence="5 10" id="KW-0658">Purine biosynthesis</keyword>
<sequence>MRALISVSDKTGIVEFAKELANLGIEIISTGGTSKKLEEAGINVIGISEITGFPECLDGRVKTLHPNIHAGLLAIRDNKDHMNQIKELNITPIDIVVVNLYPFKETILKEGVTREEAIENIDIGGPTMLRSAAKNFQDVSVIVDPKDYAIIIGELKENKKISKKTNFYLAKKVFEHTAHYDSLIADYLRKEYEKEENKKEFPETITLTFEKVQDMRYGENPHQAAAFYKEVVRDKGFLTDAIQLHGKALSYNNINDTNGALELLKEFDKPTIVACKHANPCGVGSADDIYEAYMKAYNADPVSIFGGIVVSNREIDERVATEINKIFIEIVVAPSFTEKALEILKAKKNIRLLILDNITNKYSTDAYDLKKVGGGLLIQEVDNLLLQDELEVVTDRKPTEKEIADMMFAWKVVKYAKSNGIAIAKDETSLGVGPGQVNRIWACKQAIEHAGEHLGVDILKGAALASDAFFPFSDSVEEAAKAGITAIIQPGGSIRDKDSIEACNKYGIAMVFTKMRHFRH</sequence>
<keyword evidence="6 10" id="KW-0378">Hydrolase</keyword>
<evidence type="ECO:0000256" key="6">
    <source>
        <dbReference type="ARBA" id="ARBA00022801"/>
    </source>
</evidence>
<reference evidence="12 13" key="1">
    <citation type="submission" date="2019-03" db="EMBL/GenBank/DDBJ databases">
        <title>Genomic Encyclopedia of Type Strains, Phase IV (KMG-IV): sequencing the most valuable type-strain genomes for metagenomic binning, comparative biology and taxonomic classification.</title>
        <authorList>
            <person name="Goeker M."/>
        </authorList>
    </citation>
    <scope>NUCLEOTIDE SEQUENCE [LARGE SCALE GENOMIC DNA]</scope>
    <source>
        <strain evidence="12 13">DSM 100055</strain>
    </source>
</reference>
<dbReference type="RefSeq" id="WP_134112574.1">
    <property type="nucleotide sequence ID" value="NZ_SOBG01000002.1"/>
</dbReference>
<dbReference type="AlphaFoldDB" id="A0AA46DZT3"/>
<dbReference type="SMART" id="SM00798">
    <property type="entry name" value="AICARFT_IMPCHas"/>
    <property type="match status" value="1"/>
</dbReference>
<comment type="catalytic activity">
    <reaction evidence="9 10">
        <text>IMP + H2O = 5-formamido-1-(5-phospho-D-ribosyl)imidazole-4-carboxamide</text>
        <dbReference type="Rhea" id="RHEA:18445"/>
        <dbReference type="ChEBI" id="CHEBI:15377"/>
        <dbReference type="ChEBI" id="CHEBI:58053"/>
        <dbReference type="ChEBI" id="CHEBI:58467"/>
        <dbReference type="EC" id="3.5.4.10"/>
    </reaction>
</comment>
<dbReference type="Pfam" id="PF01808">
    <property type="entry name" value="AICARFT_IMPCHas"/>
    <property type="match status" value="1"/>
</dbReference>
<dbReference type="InterPro" id="IPR024051">
    <property type="entry name" value="AICAR_Tfase_dup_dom_sf"/>
</dbReference>
<dbReference type="PANTHER" id="PTHR11692">
    <property type="entry name" value="BIFUNCTIONAL PURINE BIOSYNTHESIS PROTEIN PURH"/>
    <property type="match status" value="1"/>
</dbReference>
<comment type="similarity">
    <text evidence="3 10">Belongs to the PurH family.</text>
</comment>
<dbReference type="EC" id="3.5.4.10" evidence="10"/>
<dbReference type="EC" id="2.1.2.3" evidence="10"/>
<organism evidence="12 13">
    <name type="scientific">Hypnocyclicus thermotrophus</name>
    <dbReference type="NCBI Taxonomy" id="1627895"/>
    <lineage>
        <taxon>Bacteria</taxon>
        <taxon>Fusobacteriati</taxon>
        <taxon>Fusobacteriota</taxon>
        <taxon>Fusobacteriia</taxon>
        <taxon>Fusobacteriales</taxon>
        <taxon>Fusobacteriaceae</taxon>
        <taxon>Hypnocyclicus</taxon>
    </lineage>
</organism>
<protein>
    <recommendedName>
        <fullName evidence="10">Bifunctional purine biosynthesis protein PurH</fullName>
    </recommendedName>
    <domain>
        <recommendedName>
            <fullName evidence="10">Phosphoribosylaminoimidazolecarboxamide formyltransferase</fullName>
            <ecNumber evidence="10">2.1.2.3</ecNumber>
        </recommendedName>
        <alternativeName>
            <fullName evidence="10">AICAR transformylase</fullName>
        </alternativeName>
    </domain>
    <domain>
        <recommendedName>
            <fullName evidence="10">IMP cyclohydrolase</fullName>
            <ecNumber evidence="10">3.5.4.10</ecNumber>
        </recommendedName>
        <alternativeName>
            <fullName evidence="10">ATIC</fullName>
        </alternativeName>
        <alternativeName>
            <fullName evidence="10">IMP synthase</fullName>
        </alternativeName>
        <alternativeName>
            <fullName evidence="10">Inosinicase</fullName>
        </alternativeName>
    </domain>
</protein>
<comment type="caution">
    <text evidence="12">The sequence shown here is derived from an EMBL/GenBank/DDBJ whole genome shotgun (WGS) entry which is preliminary data.</text>
</comment>
<dbReference type="Proteomes" id="UP000294678">
    <property type="component" value="Unassembled WGS sequence"/>
</dbReference>
<dbReference type="GO" id="GO:0005829">
    <property type="term" value="C:cytosol"/>
    <property type="evidence" value="ECO:0007669"/>
    <property type="project" value="TreeGrafter"/>
</dbReference>
<keyword evidence="7 10" id="KW-0511">Multifunctional enzyme</keyword>
<name>A0AA46DZT3_9FUSO</name>
<dbReference type="InterPro" id="IPR036914">
    <property type="entry name" value="MGS-like_dom_sf"/>
</dbReference>
<dbReference type="PIRSF" id="PIRSF000414">
    <property type="entry name" value="AICARFT_IMPCHas"/>
    <property type="match status" value="1"/>
</dbReference>
<dbReference type="InterPro" id="IPR016193">
    <property type="entry name" value="Cytidine_deaminase-like"/>
</dbReference>
<dbReference type="NCBIfam" id="NF002049">
    <property type="entry name" value="PRK00881.1"/>
    <property type="match status" value="1"/>
</dbReference>
<comment type="catalytic activity">
    <reaction evidence="8 10">
        <text>(6R)-10-formyltetrahydrofolate + 5-amino-1-(5-phospho-beta-D-ribosyl)imidazole-4-carboxamide = 5-formamido-1-(5-phospho-D-ribosyl)imidazole-4-carboxamide + (6S)-5,6,7,8-tetrahydrofolate</text>
        <dbReference type="Rhea" id="RHEA:22192"/>
        <dbReference type="ChEBI" id="CHEBI:57453"/>
        <dbReference type="ChEBI" id="CHEBI:58467"/>
        <dbReference type="ChEBI" id="CHEBI:58475"/>
        <dbReference type="ChEBI" id="CHEBI:195366"/>
        <dbReference type="EC" id="2.1.2.3"/>
    </reaction>
</comment>
<dbReference type="SUPFAM" id="SSF53927">
    <property type="entry name" value="Cytidine deaminase-like"/>
    <property type="match status" value="1"/>
</dbReference>
<dbReference type="CDD" id="cd01421">
    <property type="entry name" value="IMPCH"/>
    <property type="match status" value="1"/>
</dbReference>
<gene>
    <name evidence="10" type="primary">purH</name>
    <name evidence="12" type="ORF">EV215_0682</name>
</gene>
<proteinExistence type="inferred from homology"/>
<dbReference type="SMART" id="SM00851">
    <property type="entry name" value="MGS"/>
    <property type="match status" value="1"/>
</dbReference>
<evidence type="ECO:0000256" key="9">
    <source>
        <dbReference type="ARBA" id="ARBA00050687"/>
    </source>
</evidence>
<dbReference type="SUPFAM" id="SSF52335">
    <property type="entry name" value="Methylglyoxal synthase-like"/>
    <property type="match status" value="1"/>
</dbReference>
<evidence type="ECO:0000256" key="5">
    <source>
        <dbReference type="ARBA" id="ARBA00022755"/>
    </source>
</evidence>
<dbReference type="PANTHER" id="PTHR11692:SF0">
    <property type="entry name" value="BIFUNCTIONAL PURINE BIOSYNTHESIS PROTEIN ATIC"/>
    <property type="match status" value="1"/>
</dbReference>
<evidence type="ECO:0000256" key="2">
    <source>
        <dbReference type="ARBA" id="ARBA00004954"/>
    </source>
</evidence>